<organism evidence="3 4">
    <name type="scientific">Stackebrandtia endophytica</name>
    <dbReference type="NCBI Taxonomy" id="1496996"/>
    <lineage>
        <taxon>Bacteria</taxon>
        <taxon>Bacillati</taxon>
        <taxon>Actinomycetota</taxon>
        <taxon>Actinomycetes</taxon>
        <taxon>Glycomycetales</taxon>
        <taxon>Glycomycetaceae</taxon>
        <taxon>Stackebrandtia</taxon>
    </lineage>
</organism>
<gene>
    <name evidence="3" type="ORF">FB566_4075</name>
</gene>
<name>A0A543B0X4_9ACTN</name>
<reference evidence="3 4" key="1">
    <citation type="submission" date="2019-06" db="EMBL/GenBank/DDBJ databases">
        <title>Sequencing the genomes of 1000 actinobacteria strains.</title>
        <authorList>
            <person name="Klenk H.-P."/>
        </authorList>
    </citation>
    <scope>NUCLEOTIDE SEQUENCE [LARGE SCALE GENOMIC DNA]</scope>
    <source>
        <strain evidence="3 4">DSM 45928</strain>
    </source>
</reference>
<dbReference type="PROSITE" id="PS51318">
    <property type="entry name" value="TAT"/>
    <property type="match status" value="1"/>
</dbReference>
<protein>
    <submittedName>
        <fullName evidence="3">Putative peptidoglycan binding protein</fullName>
    </submittedName>
</protein>
<dbReference type="InterPro" id="IPR002477">
    <property type="entry name" value="Peptidoglycan-bd-like"/>
</dbReference>
<dbReference type="Pfam" id="PF01471">
    <property type="entry name" value="PG_binding_1"/>
    <property type="match status" value="2"/>
</dbReference>
<dbReference type="InterPro" id="IPR016047">
    <property type="entry name" value="M23ase_b-sheet_dom"/>
</dbReference>
<sequence>MTDQHEESPAVLSRRTLFTAAAVLGVGAAIGTAGTASAAGVWGNPTYGTITSGYKTPSRPTHLGTDVANSQGTNIYAANAGKVVGVRTNSYPGDTRQGLLPGRTGNAVLIDHENGYRTYYGHLYSAGVSNGQRVVAGQYIAAMGTTGNSTGPHLHFEVHYNGVTTNPYTYLKNRGITLGTTRPLAGTGGGWATVKQGAAASITRVIQYLLRAHGYTSLVVDGDFGSVTHNTVRSFQAAKGLVNDGVVGPITWARLILTVQSGSSGDRARAAQTALNRHSAGLAVDGQFGSVSVTATKNFQGSKYLLKDGQIGTLTWQALI</sequence>
<dbReference type="InterPro" id="IPR006311">
    <property type="entry name" value="TAT_signal"/>
</dbReference>
<dbReference type="Proteomes" id="UP000317043">
    <property type="component" value="Unassembled WGS sequence"/>
</dbReference>
<dbReference type="Gene3D" id="1.10.101.10">
    <property type="entry name" value="PGBD-like superfamily/PGBD"/>
    <property type="match status" value="2"/>
</dbReference>
<feature type="domain" description="Peptidoglycan binding-like" evidence="1">
    <location>
        <begin position="265"/>
        <end position="319"/>
    </location>
</feature>
<dbReference type="InParanoid" id="A0A543B0X4"/>
<dbReference type="PANTHER" id="PTHR21666:SF270">
    <property type="entry name" value="MUREIN HYDROLASE ACTIVATOR ENVC"/>
    <property type="match status" value="1"/>
</dbReference>
<dbReference type="SUPFAM" id="SSF51261">
    <property type="entry name" value="Duplicated hybrid motif"/>
    <property type="match status" value="1"/>
</dbReference>
<proteinExistence type="predicted"/>
<evidence type="ECO:0000259" key="1">
    <source>
        <dbReference type="Pfam" id="PF01471"/>
    </source>
</evidence>
<dbReference type="EMBL" id="VFOW01000001">
    <property type="protein sequence ID" value="TQL78487.1"/>
    <property type="molecule type" value="Genomic_DNA"/>
</dbReference>
<feature type="domain" description="M23ase beta-sheet core" evidence="2">
    <location>
        <begin position="61"/>
        <end position="167"/>
    </location>
</feature>
<dbReference type="Pfam" id="PF01551">
    <property type="entry name" value="Peptidase_M23"/>
    <property type="match status" value="1"/>
</dbReference>
<dbReference type="InterPro" id="IPR050570">
    <property type="entry name" value="Cell_wall_metabolism_enzyme"/>
</dbReference>
<dbReference type="GO" id="GO:0004222">
    <property type="term" value="F:metalloendopeptidase activity"/>
    <property type="evidence" value="ECO:0007669"/>
    <property type="project" value="TreeGrafter"/>
</dbReference>
<accession>A0A543B0X4</accession>
<evidence type="ECO:0000259" key="2">
    <source>
        <dbReference type="Pfam" id="PF01551"/>
    </source>
</evidence>
<dbReference type="OrthoDB" id="5620138at2"/>
<dbReference type="InterPro" id="IPR011055">
    <property type="entry name" value="Dup_hybrid_motif"/>
</dbReference>
<dbReference type="CDD" id="cd12797">
    <property type="entry name" value="M23_peptidase"/>
    <property type="match status" value="1"/>
</dbReference>
<keyword evidence="4" id="KW-1185">Reference proteome</keyword>
<feature type="domain" description="Peptidoglycan binding-like" evidence="1">
    <location>
        <begin position="204"/>
        <end position="255"/>
    </location>
</feature>
<evidence type="ECO:0000313" key="3">
    <source>
        <dbReference type="EMBL" id="TQL78487.1"/>
    </source>
</evidence>
<dbReference type="RefSeq" id="WP_142042995.1">
    <property type="nucleotide sequence ID" value="NZ_JBHTGS010000003.1"/>
</dbReference>
<evidence type="ECO:0000313" key="4">
    <source>
        <dbReference type="Proteomes" id="UP000317043"/>
    </source>
</evidence>
<dbReference type="AlphaFoldDB" id="A0A543B0X4"/>
<dbReference type="InterPro" id="IPR036366">
    <property type="entry name" value="PGBDSf"/>
</dbReference>
<comment type="caution">
    <text evidence="3">The sequence shown here is derived from an EMBL/GenBank/DDBJ whole genome shotgun (WGS) entry which is preliminary data.</text>
</comment>
<dbReference type="PANTHER" id="PTHR21666">
    <property type="entry name" value="PEPTIDASE-RELATED"/>
    <property type="match status" value="1"/>
</dbReference>
<dbReference type="SUPFAM" id="SSF47090">
    <property type="entry name" value="PGBD-like"/>
    <property type="match status" value="2"/>
</dbReference>
<dbReference type="Gene3D" id="2.70.70.10">
    <property type="entry name" value="Glucose Permease (Domain IIA)"/>
    <property type="match status" value="1"/>
</dbReference>
<dbReference type="InterPro" id="IPR036365">
    <property type="entry name" value="PGBD-like_sf"/>
</dbReference>